<gene>
    <name evidence="2" type="ORF">SAMN04489812_2037</name>
</gene>
<keyword evidence="1" id="KW-1133">Transmembrane helix</keyword>
<evidence type="ECO:0000256" key="1">
    <source>
        <dbReference type="SAM" id="Phobius"/>
    </source>
</evidence>
<evidence type="ECO:0000313" key="2">
    <source>
        <dbReference type="EMBL" id="SDS48080.1"/>
    </source>
</evidence>
<dbReference type="STRING" id="630515.SAMN04489812_2037"/>
<keyword evidence="3" id="KW-1185">Reference proteome</keyword>
<reference evidence="2 3" key="1">
    <citation type="submission" date="2016-10" db="EMBL/GenBank/DDBJ databases">
        <authorList>
            <person name="de Groot N.N."/>
        </authorList>
    </citation>
    <scope>NUCLEOTIDE SEQUENCE [LARGE SCALE GENOMIC DNA]</scope>
    <source>
        <strain evidence="2 3">DSM 21800</strain>
    </source>
</reference>
<organism evidence="2 3">
    <name type="scientific">Microlunatus soli</name>
    <dbReference type="NCBI Taxonomy" id="630515"/>
    <lineage>
        <taxon>Bacteria</taxon>
        <taxon>Bacillati</taxon>
        <taxon>Actinomycetota</taxon>
        <taxon>Actinomycetes</taxon>
        <taxon>Propionibacteriales</taxon>
        <taxon>Propionibacteriaceae</taxon>
        <taxon>Microlunatus</taxon>
    </lineage>
</organism>
<keyword evidence="1" id="KW-0812">Transmembrane</keyword>
<protein>
    <recommendedName>
        <fullName evidence="4">SPFH domain / Band 7 family protein</fullName>
    </recommendedName>
</protein>
<dbReference type="AlphaFoldDB" id="A0A1H1SJ54"/>
<accession>A0A1H1SJ54</accession>
<evidence type="ECO:0000313" key="3">
    <source>
        <dbReference type="Proteomes" id="UP000199103"/>
    </source>
</evidence>
<name>A0A1H1SJ54_9ACTN</name>
<dbReference type="EMBL" id="LT629772">
    <property type="protein sequence ID" value="SDS48080.1"/>
    <property type="molecule type" value="Genomic_DNA"/>
</dbReference>
<feature type="transmembrane region" description="Helical" evidence="1">
    <location>
        <begin position="24"/>
        <end position="45"/>
    </location>
</feature>
<dbReference type="RefSeq" id="WP_091523886.1">
    <property type="nucleotide sequence ID" value="NZ_LT629772.1"/>
</dbReference>
<dbReference type="Proteomes" id="UP000199103">
    <property type="component" value="Chromosome I"/>
</dbReference>
<keyword evidence="1" id="KW-0472">Membrane</keyword>
<proteinExistence type="predicted"/>
<evidence type="ECO:0008006" key="4">
    <source>
        <dbReference type="Google" id="ProtNLM"/>
    </source>
</evidence>
<sequence>MLPPSTLQSTHPAEHLLDGSEERALLLIVIIVLVLLSIGTIRLVPAGHRLVVLRRGVVRRTPRGRLVVVLPGRDQVVGWPTTTVDEALQVRSRTDDGAEVRVLAEVTLGLSPPQIGAAYAEPVGVAVEELSMIVEEAVAERDLDDLLDGERGLLPVLEDRRLDSGTKINSAVIAEIEVLLGDRVEGRR</sequence>